<dbReference type="InterPro" id="IPR037923">
    <property type="entry name" value="HTH-like"/>
</dbReference>
<evidence type="ECO:0000256" key="3">
    <source>
        <dbReference type="ARBA" id="ARBA00023159"/>
    </source>
</evidence>
<gene>
    <name evidence="6" type="ORF">P0Y65_03115</name>
</gene>
<dbReference type="InterPro" id="IPR018062">
    <property type="entry name" value="HTH_AraC-typ_CS"/>
</dbReference>
<evidence type="ECO:0000259" key="5">
    <source>
        <dbReference type="PROSITE" id="PS01124"/>
    </source>
</evidence>
<dbReference type="PROSITE" id="PS00041">
    <property type="entry name" value="HTH_ARAC_FAMILY_1"/>
    <property type="match status" value="1"/>
</dbReference>
<dbReference type="Pfam" id="PF12852">
    <property type="entry name" value="Cupin_6"/>
    <property type="match status" value="1"/>
</dbReference>
<dbReference type="InterPro" id="IPR032783">
    <property type="entry name" value="AraC_lig"/>
</dbReference>
<keyword evidence="2" id="KW-0238">DNA-binding</keyword>
<dbReference type="PRINTS" id="PR00032">
    <property type="entry name" value="HTHARAC"/>
</dbReference>
<keyword evidence="3" id="KW-0010">Activator</keyword>
<evidence type="ECO:0000313" key="6">
    <source>
        <dbReference type="EMBL" id="WEK05266.1"/>
    </source>
</evidence>
<keyword evidence="4" id="KW-0804">Transcription</keyword>
<organism evidence="6 7">
    <name type="scientific">Candidatus Devosia phytovorans</name>
    <dbReference type="NCBI Taxonomy" id="3121372"/>
    <lineage>
        <taxon>Bacteria</taxon>
        <taxon>Pseudomonadati</taxon>
        <taxon>Pseudomonadota</taxon>
        <taxon>Alphaproteobacteria</taxon>
        <taxon>Hyphomicrobiales</taxon>
        <taxon>Devosiaceae</taxon>
        <taxon>Devosia</taxon>
    </lineage>
</organism>
<dbReference type="Gene3D" id="1.10.10.60">
    <property type="entry name" value="Homeodomain-like"/>
    <property type="match status" value="2"/>
</dbReference>
<dbReference type="InterPro" id="IPR018060">
    <property type="entry name" value="HTH_AraC"/>
</dbReference>
<dbReference type="SMART" id="SM00342">
    <property type="entry name" value="HTH_ARAC"/>
    <property type="match status" value="1"/>
</dbReference>
<evidence type="ECO:0000313" key="7">
    <source>
        <dbReference type="Proteomes" id="UP001217476"/>
    </source>
</evidence>
<dbReference type="SUPFAM" id="SSF51215">
    <property type="entry name" value="Regulatory protein AraC"/>
    <property type="match status" value="1"/>
</dbReference>
<feature type="domain" description="HTH araC/xylS-type" evidence="5">
    <location>
        <begin position="203"/>
        <end position="301"/>
    </location>
</feature>
<sequence length="314" mass="34386">MVTDPLSDILALLRPRSAISVGLDIAGDWCFSFPSHVGIKFNAVMHGECYLRMDGSETWHHLRQGSCFLLTLGLPFTLASDPSLPPRPAAILYRDVTGPVANFNGGGDLFLIGGRFTFEGEGAALLAALPPVLLLDSVSPEASVLQWSLTQLTDELRQHRPGGALLSEHLAHLMLVHILRLYLERAAPGEVSWLQALADRHLGRALSALHAEPARSWTLAELAARAGLSRTVFAERFRRVVGLSAGDYLIRWRMLLARDRLRHTADGIGQIALSVGYQSEAAFSTAFKRVTDLSPRQYRRGMDATPRMLVSTSS</sequence>
<protein>
    <submittedName>
        <fullName evidence="6">AraC family transcriptional regulator</fullName>
    </submittedName>
</protein>
<dbReference type="AlphaFoldDB" id="A0AAJ5VW96"/>
<dbReference type="InterPro" id="IPR050204">
    <property type="entry name" value="AraC_XylS_family_regulators"/>
</dbReference>
<dbReference type="PANTHER" id="PTHR46796">
    <property type="entry name" value="HTH-TYPE TRANSCRIPTIONAL ACTIVATOR RHAS-RELATED"/>
    <property type="match status" value="1"/>
</dbReference>
<dbReference type="Proteomes" id="UP001217476">
    <property type="component" value="Chromosome"/>
</dbReference>
<dbReference type="InterPro" id="IPR009057">
    <property type="entry name" value="Homeodomain-like_sf"/>
</dbReference>
<accession>A0AAJ5VW96</accession>
<name>A0AAJ5VW96_9HYPH</name>
<dbReference type="GO" id="GO:0043565">
    <property type="term" value="F:sequence-specific DNA binding"/>
    <property type="evidence" value="ECO:0007669"/>
    <property type="project" value="InterPro"/>
</dbReference>
<evidence type="ECO:0000256" key="1">
    <source>
        <dbReference type="ARBA" id="ARBA00023015"/>
    </source>
</evidence>
<dbReference type="Pfam" id="PF12833">
    <property type="entry name" value="HTH_18"/>
    <property type="match status" value="1"/>
</dbReference>
<evidence type="ECO:0000256" key="2">
    <source>
        <dbReference type="ARBA" id="ARBA00023125"/>
    </source>
</evidence>
<dbReference type="GO" id="GO:0003700">
    <property type="term" value="F:DNA-binding transcription factor activity"/>
    <property type="evidence" value="ECO:0007669"/>
    <property type="project" value="InterPro"/>
</dbReference>
<dbReference type="EMBL" id="CP119312">
    <property type="protein sequence ID" value="WEK05266.1"/>
    <property type="molecule type" value="Genomic_DNA"/>
</dbReference>
<dbReference type="PROSITE" id="PS01124">
    <property type="entry name" value="HTH_ARAC_FAMILY_2"/>
    <property type="match status" value="1"/>
</dbReference>
<reference evidence="6" key="1">
    <citation type="submission" date="2023-03" db="EMBL/GenBank/DDBJ databases">
        <title>Andean soil-derived lignocellulolytic bacterial consortium as a source of novel taxa and putative plastic-active enzymes.</title>
        <authorList>
            <person name="Diaz-Garcia L."/>
            <person name="Chuvochina M."/>
            <person name="Feuerriegel G."/>
            <person name="Bunk B."/>
            <person name="Sproer C."/>
            <person name="Streit W.R."/>
            <person name="Rodriguez L.M."/>
            <person name="Overmann J."/>
            <person name="Jimenez D.J."/>
        </authorList>
    </citation>
    <scope>NUCLEOTIDE SEQUENCE</scope>
    <source>
        <strain evidence="6">MAG 4196</strain>
    </source>
</reference>
<keyword evidence="1" id="KW-0805">Transcription regulation</keyword>
<dbReference type="SUPFAM" id="SSF46689">
    <property type="entry name" value="Homeodomain-like"/>
    <property type="match status" value="2"/>
</dbReference>
<dbReference type="PANTHER" id="PTHR46796:SF7">
    <property type="entry name" value="ARAC FAMILY TRANSCRIPTIONAL REGULATOR"/>
    <property type="match status" value="1"/>
</dbReference>
<evidence type="ECO:0000256" key="4">
    <source>
        <dbReference type="ARBA" id="ARBA00023163"/>
    </source>
</evidence>
<proteinExistence type="predicted"/>
<dbReference type="InterPro" id="IPR020449">
    <property type="entry name" value="Tscrpt_reg_AraC-type_HTH"/>
</dbReference>